<proteinExistence type="predicted"/>
<evidence type="ECO:0000313" key="2">
    <source>
        <dbReference type="Proteomes" id="UP001154061"/>
    </source>
</evidence>
<dbReference type="EMBL" id="JAMQOT010000015">
    <property type="protein sequence ID" value="MDF9748364.1"/>
    <property type="molecule type" value="Genomic_DNA"/>
</dbReference>
<comment type="caution">
    <text evidence="1">The sequence shown here is derived from an EMBL/GenBank/DDBJ whole genome shotgun (WGS) entry which is preliminary data.</text>
</comment>
<organism evidence="1 2">
    <name type="scientific">Natrinema salsiterrestre</name>
    <dbReference type="NCBI Taxonomy" id="2950540"/>
    <lineage>
        <taxon>Archaea</taxon>
        <taxon>Methanobacteriati</taxon>
        <taxon>Methanobacteriota</taxon>
        <taxon>Stenosarchaea group</taxon>
        <taxon>Halobacteria</taxon>
        <taxon>Halobacteriales</taxon>
        <taxon>Natrialbaceae</taxon>
        <taxon>Natrinema</taxon>
    </lineage>
</organism>
<name>A0A9Q4Q2J2_9EURY</name>
<sequence>MSASDTMASATFSLEGPEPVLDEAEHELVGKARPLVFQAVRVSHGTLRSYGSRNDYDAEPIIDSFEGPEVRRSSGKLTVTWRWDHDAAVFYNNGTSDHTIHGDPVLVFRFDGDKYPHLEEMFPDGTAFLPEVDVSGLPQSRFVQAGLEWLRQEVS</sequence>
<dbReference type="AlphaFoldDB" id="A0A9Q4Q2J2"/>
<accession>A0A9Q4Q2J2</accession>
<protein>
    <submittedName>
        <fullName evidence="1">Uncharacterized protein</fullName>
    </submittedName>
</protein>
<dbReference type="RefSeq" id="WP_277525005.1">
    <property type="nucleotide sequence ID" value="NZ_JAMQOT010000015.1"/>
</dbReference>
<dbReference type="Proteomes" id="UP001154061">
    <property type="component" value="Unassembled WGS sequence"/>
</dbReference>
<reference evidence="1" key="1">
    <citation type="submission" date="2022-06" db="EMBL/GenBank/DDBJ databases">
        <title>Natrinema sp. a new haloarchaeum isolate from saline soil.</title>
        <authorList>
            <person name="Strakova D."/>
            <person name="Galisteo C."/>
            <person name="Sanchez-Porro C."/>
            <person name="Ventosa A."/>
        </authorList>
    </citation>
    <scope>NUCLEOTIDE SEQUENCE</scope>
    <source>
        <strain evidence="1">S1CR25-10</strain>
    </source>
</reference>
<gene>
    <name evidence="1" type="ORF">NDI89_22635</name>
</gene>
<keyword evidence="2" id="KW-1185">Reference proteome</keyword>
<evidence type="ECO:0000313" key="1">
    <source>
        <dbReference type="EMBL" id="MDF9748364.1"/>
    </source>
</evidence>